<keyword evidence="1" id="KW-0732">Signal</keyword>
<name>A0A915IDT3_ROMCU</name>
<keyword evidence="2" id="KW-1185">Reference proteome</keyword>
<dbReference type="AlphaFoldDB" id="A0A915IDT3"/>
<dbReference type="Proteomes" id="UP000887565">
    <property type="component" value="Unplaced"/>
</dbReference>
<sequence length="121" mass="13492">MARFVILLLFALSYVLADDGYCVRRRACEMHCGFPYTCQRIAGPRLCYACVRSPISIAISGLLTLITLALIILCCVSCCCAPWDRPVVYEAPIILEPPPPFPPPPPYYGYGPAYYQQQIIV</sequence>
<feature type="chain" id="PRO_5037988947" evidence="1">
    <location>
        <begin position="18"/>
        <end position="121"/>
    </location>
</feature>
<evidence type="ECO:0000313" key="3">
    <source>
        <dbReference type="WBParaSite" id="nRc.2.0.1.t12057-RA"/>
    </source>
</evidence>
<evidence type="ECO:0000313" key="2">
    <source>
        <dbReference type="Proteomes" id="UP000887565"/>
    </source>
</evidence>
<protein>
    <submittedName>
        <fullName evidence="3">Uncharacterized protein</fullName>
    </submittedName>
</protein>
<organism evidence="2 3">
    <name type="scientific">Romanomermis culicivorax</name>
    <name type="common">Nematode worm</name>
    <dbReference type="NCBI Taxonomy" id="13658"/>
    <lineage>
        <taxon>Eukaryota</taxon>
        <taxon>Metazoa</taxon>
        <taxon>Ecdysozoa</taxon>
        <taxon>Nematoda</taxon>
        <taxon>Enoplea</taxon>
        <taxon>Dorylaimia</taxon>
        <taxon>Mermithida</taxon>
        <taxon>Mermithoidea</taxon>
        <taxon>Mermithidae</taxon>
        <taxon>Romanomermis</taxon>
    </lineage>
</organism>
<accession>A0A915IDT3</accession>
<feature type="signal peptide" evidence="1">
    <location>
        <begin position="1"/>
        <end position="17"/>
    </location>
</feature>
<reference evidence="3" key="1">
    <citation type="submission" date="2022-11" db="UniProtKB">
        <authorList>
            <consortium name="WormBaseParasite"/>
        </authorList>
    </citation>
    <scope>IDENTIFICATION</scope>
</reference>
<dbReference type="WBParaSite" id="nRc.2.0.1.t12057-RA">
    <property type="protein sequence ID" value="nRc.2.0.1.t12057-RA"/>
    <property type="gene ID" value="nRc.2.0.1.g12057"/>
</dbReference>
<evidence type="ECO:0000256" key="1">
    <source>
        <dbReference type="SAM" id="SignalP"/>
    </source>
</evidence>
<proteinExistence type="predicted"/>